<dbReference type="SUPFAM" id="SSF51445">
    <property type="entry name" value="(Trans)glycosidases"/>
    <property type="match status" value="1"/>
</dbReference>
<evidence type="ECO:0000313" key="9">
    <source>
        <dbReference type="Proteomes" id="UP000005222"/>
    </source>
</evidence>
<dbReference type="PANTHER" id="PTHR31308">
    <property type="match status" value="1"/>
</dbReference>
<evidence type="ECO:0000313" key="7">
    <source>
        <dbReference type="EMBL" id="CCE83163.1"/>
    </source>
</evidence>
<evidence type="ECO:0000259" key="6">
    <source>
        <dbReference type="Pfam" id="PF18564"/>
    </source>
</evidence>
<dbReference type="InParanoid" id="G8YAV9"/>
<dbReference type="Gene3D" id="3.20.20.80">
    <property type="entry name" value="Glycosidases"/>
    <property type="match status" value="2"/>
</dbReference>
<dbReference type="InterPro" id="IPR041036">
    <property type="entry name" value="GH5_C"/>
</dbReference>
<keyword evidence="2" id="KW-0378">Hydrolase</keyword>
<dbReference type="Proteomes" id="UP000005222">
    <property type="component" value="Chromosome K"/>
</dbReference>
<name>G8YAV9_PICSO</name>
<evidence type="ECO:0000256" key="4">
    <source>
        <dbReference type="SAM" id="MobiDB-lite"/>
    </source>
</evidence>
<dbReference type="FunFam" id="3.20.20.80:FF:000174">
    <property type="entry name" value="YIR007W-like protein"/>
    <property type="match status" value="1"/>
</dbReference>
<dbReference type="OrthoDB" id="9971853at2759"/>
<proteinExistence type="inferred from homology"/>
<dbReference type="PANTHER" id="PTHR31308:SF5">
    <property type="entry name" value="ERGOSTERYL-BETA-GLUCOSIDASE"/>
    <property type="match status" value="1"/>
</dbReference>
<feature type="domain" description="Glycoside hydrolase family 5 C-terminal" evidence="6">
    <location>
        <begin position="829"/>
        <end position="909"/>
    </location>
</feature>
<evidence type="ECO:0000256" key="2">
    <source>
        <dbReference type="ARBA" id="ARBA00022801"/>
    </source>
</evidence>
<dbReference type="eggNOG" id="ENOG502QPU8">
    <property type="taxonomic scope" value="Eukaryota"/>
</dbReference>
<evidence type="ECO:0000256" key="3">
    <source>
        <dbReference type="ARBA" id="ARBA00023295"/>
    </source>
</evidence>
<reference evidence="9" key="2">
    <citation type="journal article" date="2012" name="G3 (Bethesda)">
        <title>Pichia sorbitophila, an interspecies yeast hybrid reveals early steps of genome resolution following polyploidization.</title>
        <authorList>
            <person name="Leh Louis V."/>
            <person name="Despons L."/>
            <person name="Friedrich A."/>
            <person name="Martin T."/>
            <person name="Durrens P."/>
            <person name="Casaregola S."/>
            <person name="Neuveglise C."/>
            <person name="Fairhead C."/>
            <person name="Marck C."/>
            <person name="Cruz J.A."/>
            <person name="Straub M.L."/>
            <person name="Kugler V."/>
            <person name="Sacerdot C."/>
            <person name="Uzunov Z."/>
            <person name="Thierry A."/>
            <person name="Weiss S."/>
            <person name="Bleykasten C."/>
            <person name="De Montigny J."/>
            <person name="Jacques N."/>
            <person name="Jung P."/>
            <person name="Lemaire M."/>
            <person name="Mallet S."/>
            <person name="Morel G."/>
            <person name="Richard G.F."/>
            <person name="Sarkar A."/>
            <person name="Savel G."/>
            <person name="Schacherer J."/>
            <person name="Seret M.L."/>
            <person name="Talla E."/>
            <person name="Samson G."/>
            <person name="Jubin C."/>
            <person name="Poulain J."/>
            <person name="Vacherie B."/>
            <person name="Barbe V."/>
            <person name="Pelletier E."/>
            <person name="Sherman D.J."/>
            <person name="Westhof E."/>
            <person name="Weissenbach J."/>
            <person name="Baret P.V."/>
            <person name="Wincker P."/>
            <person name="Gaillardin C."/>
            <person name="Dujon B."/>
            <person name="Souciet J.L."/>
        </authorList>
    </citation>
    <scope>NUCLEOTIDE SEQUENCE [LARGE SCALE GENOMIC DNA]</scope>
    <source>
        <strain evidence="9">ATCC MYA-4447 / BCRC 22081 / CBS 7064 / NBRC 10061 / NRRL Y-12695</strain>
    </source>
</reference>
<feature type="compositionally biased region" description="Low complexity" evidence="4">
    <location>
        <begin position="749"/>
        <end position="771"/>
    </location>
</feature>
<dbReference type="HOGENOM" id="CLU_009024_0_1_1"/>
<gene>
    <name evidence="7" type="primary">Piso0_003735</name>
    <name evidence="7" type="ORF">GNLVRS01_PISO0K01418g</name>
    <name evidence="8" type="ORF">GNLVRS01_PISO0L01419g</name>
</gene>
<evidence type="ECO:0000259" key="5">
    <source>
        <dbReference type="Pfam" id="PF00150"/>
    </source>
</evidence>
<dbReference type="GO" id="GO:0050295">
    <property type="term" value="F:steryl-beta-glucosidase activity"/>
    <property type="evidence" value="ECO:0007669"/>
    <property type="project" value="TreeGrafter"/>
</dbReference>
<dbReference type="InterPro" id="IPR013780">
    <property type="entry name" value="Glyco_hydro_b"/>
</dbReference>
<dbReference type="Pfam" id="PF00150">
    <property type="entry name" value="Cellulase"/>
    <property type="match status" value="1"/>
</dbReference>
<comment type="similarity">
    <text evidence="1">Belongs to the glycosyl hydrolase 5 (cellulase A) family.</text>
</comment>
<evidence type="ECO:0000313" key="8">
    <source>
        <dbReference type="EMBL" id="CCE84194.1"/>
    </source>
</evidence>
<dbReference type="InterPro" id="IPR001547">
    <property type="entry name" value="Glyco_hydro_5"/>
</dbReference>
<dbReference type="AlphaFoldDB" id="G8YAV9"/>
<reference evidence="7" key="1">
    <citation type="submission" date="2011-10" db="EMBL/GenBank/DDBJ databases">
        <authorList>
            <person name="Genoscope - CEA"/>
        </authorList>
    </citation>
    <scope>NUCLEOTIDE SEQUENCE</scope>
</reference>
<sequence>MNGAILARKLLEDKLAYFGCGFKQKGSELRPASKLDRINNETGEKANGNKGSIIDCEPLEIDGNGNFVDGDGRKIILKGINVDSAMKLPVSPKTTSYTGKADDPNDEFYDGDSVSFVGRPFPLSEAREHFERIKSWGYNTIRYLITWEALEHEGPGIYDEDFVDYTVKILNIIYEIGGLYVFIETHQDVWSRYSGGSGAPMWTFYAAGLDPRKFVATEAAILHNESRFKEPEPKEQYSKMLWTSNYKRLASLAMFTLFFSGKNYFPKCVINGENIQDFLQGHYFRALSFFWQKVSKALPHMISNGSLLGFESLNEPNKGLMGQEDLGLLPAEQHLRVGTTPTAYQCMKLGMGIACNVLEYKITITGPQKQGIKVVDPKGVRAWLSPSDTAIYDKKYGWQRGDLWTPGVCIFALHEIWTWDKEFDFDSLSNLSESKRLGFSREKCHLLKPGYFRKVLPSHNFTEAEGTDIDVHYFINNNFLDFYITFKDLIRNVTPNVFIMMQPPVLEVPPDLRVDPRHIVDSKTVYCPHYYDGLSLMFKTWNTKYNVDTLGIMRGKYYNPVLGLVIGERAIRSCLQKQFVEIRNECEKYLGKLPVLMSETGMPFDMDDKKAFECGRYTAQTAALDALSSALEASSMSHTYWCYTSINSHQWGDSWNNEDFSFWSPDDRRNNFIEEAYSSTSMSGSSSRRSSISSLKSSIIASAKSGDISNVRTVIRDNVKNLGLQKVKLARPGRQNDIQTTTINESEESSGSSKESLQLNTNTNPNSNTSSEAPKFKYPFEKQNSVAIESETIQTVSTAQSSNGINLRRFYKRCYPSPDGVRAPSAVIRPFLVATIGEIVLSEFDLNSVKYTLTIKLKEPKYSKESRPTIIYVPKWHYPKLTCQDITLSHGIVKYNEMLEYIEWHHTVDDSTVSQNRLCSRNRQETIVIRAEGTSNS</sequence>
<dbReference type="STRING" id="559304.G8YAV9"/>
<accession>G8YAV9</accession>
<dbReference type="InterPro" id="IPR017853">
    <property type="entry name" value="GH"/>
</dbReference>
<protein>
    <submittedName>
        <fullName evidence="7">Piso0_003735 protein</fullName>
    </submittedName>
</protein>
<dbReference type="InterPro" id="IPR052066">
    <property type="entry name" value="Glycosphingolipid_Hydrolases"/>
</dbReference>
<feature type="domain" description="Glycoside hydrolase family 5" evidence="5">
    <location>
        <begin position="125"/>
        <end position="190"/>
    </location>
</feature>
<dbReference type="EMBL" id="FO082048">
    <property type="protein sequence ID" value="CCE84194.1"/>
    <property type="molecule type" value="Genomic_DNA"/>
</dbReference>
<dbReference type="Gene3D" id="2.60.40.1180">
    <property type="entry name" value="Golgi alpha-mannosidase II"/>
    <property type="match status" value="1"/>
</dbReference>
<evidence type="ECO:0000256" key="1">
    <source>
        <dbReference type="ARBA" id="ARBA00005641"/>
    </source>
</evidence>
<dbReference type="EMBL" id="FO082049">
    <property type="protein sequence ID" value="CCE83163.1"/>
    <property type="molecule type" value="Genomic_DNA"/>
</dbReference>
<keyword evidence="3" id="KW-0326">Glycosidase</keyword>
<dbReference type="GO" id="GO:1904462">
    <property type="term" value="P:ergosteryl 3-beta-D-glucoside catabolic process"/>
    <property type="evidence" value="ECO:0007669"/>
    <property type="project" value="TreeGrafter"/>
</dbReference>
<dbReference type="FunCoup" id="G8YAV9">
    <property type="interactions" value="50"/>
</dbReference>
<organism evidence="7 9">
    <name type="scientific">Pichia sorbitophila (strain ATCC MYA-4447 / BCRC 22081 / CBS 7064 / NBRC 10061 / NRRL Y-12695)</name>
    <name type="common">Hybrid yeast</name>
    <dbReference type="NCBI Taxonomy" id="559304"/>
    <lineage>
        <taxon>Eukaryota</taxon>
        <taxon>Fungi</taxon>
        <taxon>Dikarya</taxon>
        <taxon>Ascomycota</taxon>
        <taxon>Saccharomycotina</taxon>
        <taxon>Pichiomycetes</taxon>
        <taxon>Debaryomycetaceae</taxon>
        <taxon>Millerozyma</taxon>
    </lineage>
</organism>
<dbReference type="Pfam" id="PF18564">
    <property type="entry name" value="Glyco_hydro_5_C"/>
    <property type="match status" value="1"/>
</dbReference>
<keyword evidence="9" id="KW-1185">Reference proteome</keyword>
<dbReference type="GO" id="GO:0000272">
    <property type="term" value="P:polysaccharide catabolic process"/>
    <property type="evidence" value="ECO:0007669"/>
    <property type="project" value="InterPro"/>
</dbReference>
<feature type="region of interest" description="Disordered" evidence="4">
    <location>
        <begin position="733"/>
        <end position="775"/>
    </location>
</feature>
<dbReference type="Proteomes" id="UP000005222">
    <property type="component" value="Chromosome L"/>
</dbReference>